<organism evidence="9 10">
    <name type="scientific">Lysinibacillus pakistanensis</name>
    <dbReference type="NCBI Taxonomy" id="759811"/>
    <lineage>
        <taxon>Bacteria</taxon>
        <taxon>Bacillati</taxon>
        <taxon>Bacillota</taxon>
        <taxon>Bacilli</taxon>
        <taxon>Bacillales</taxon>
        <taxon>Bacillaceae</taxon>
        <taxon>Lysinibacillus</taxon>
    </lineage>
</organism>
<accession>A0AAX3WXE3</accession>
<dbReference type="InterPro" id="IPR058245">
    <property type="entry name" value="NreC/VraR/RcsB-like_REC"/>
</dbReference>
<keyword evidence="4" id="KW-0238">DNA-binding</keyword>
<evidence type="ECO:0000256" key="6">
    <source>
        <dbReference type="PROSITE-ProRule" id="PRU00169"/>
    </source>
</evidence>
<dbReference type="SMART" id="SM00448">
    <property type="entry name" value="REC"/>
    <property type="match status" value="1"/>
</dbReference>
<dbReference type="InterPro" id="IPR039420">
    <property type="entry name" value="WalR-like"/>
</dbReference>
<evidence type="ECO:0000256" key="4">
    <source>
        <dbReference type="ARBA" id="ARBA00023125"/>
    </source>
</evidence>
<keyword evidence="3" id="KW-0805">Transcription regulation</keyword>
<keyword evidence="5" id="KW-0804">Transcription</keyword>
<proteinExistence type="predicted"/>
<comment type="subcellular location">
    <subcellularLocation>
        <location evidence="1">Cytoplasm</location>
    </subcellularLocation>
</comment>
<evidence type="ECO:0000256" key="2">
    <source>
        <dbReference type="ARBA" id="ARBA00022553"/>
    </source>
</evidence>
<dbReference type="GO" id="GO:0005737">
    <property type="term" value="C:cytoplasm"/>
    <property type="evidence" value="ECO:0007669"/>
    <property type="project" value="UniProtKB-SubCell"/>
</dbReference>
<dbReference type="SMART" id="SM00421">
    <property type="entry name" value="HTH_LUXR"/>
    <property type="match status" value="1"/>
</dbReference>
<dbReference type="GO" id="GO:0000160">
    <property type="term" value="P:phosphorelay signal transduction system"/>
    <property type="evidence" value="ECO:0007669"/>
    <property type="project" value="InterPro"/>
</dbReference>
<dbReference type="AlphaFoldDB" id="A0AAX3WXE3"/>
<dbReference type="SUPFAM" id="SSF46894">
    <property type="entry name" value="C-terminal effector domain of the bipartite response regulators"/>
    <property type="match status" value="1"/>
</dbReference>
<dbReference type="PANTHER" id="PTHR43214">
    <property type="entry name" value="TWO-COMPONENT RESPONSE REGULATOR"/>
    <property type="match status" value="1"/>
</dbReference>
<dbReference type="InterPro" id="IPR011006">
    <property type="entry name" value="CheY-like_superfamily"/>
</dbReference>
<evidence type="ECO:0000256" key="5">
    <source>
        <dbReference type="ARBA" id="ARBA00023163"/>
    </source>
</evidence>
<dbReference type="GO" id="GO:0006355">
    <property type="term" value="P:regulation of DNA-templated transcription"/>
    <property type="evidence" value="ECO:0007669"/>
    <property type="project" value="InterPro"/>
</dbReference>
<gene>
    <name evidence="9" type="ORF">QNH24_04780</name>
</gene>
<dbReference type="GO" id="GO:0003677">
    <property type="term" value="F:DNA binding"/>
    <property type="evidence" value="ECO:0007669"/>
    <property type="project" value="UniProtKB-KW"/>
</dbReference>
<dbReference type="SUPFAM" id="SSF52172">
    <property type="entry name" value="CheY-like"/>
    <property type="match status" value="1"/>
</dbReference>
<dbReference type="Gene3D" id="3.40.50.2300">
    <property type="match status" value="1"/>
</dbReference>
<dbReference type="PROSITE" id="PS50043">
    <property type="entry name" value="HTH_LUXR_2"/>
    <property type="match status" value="1"/>
</dbReference>
<dbReference type="CDD" id="cd17535">
    <property type="entry name" value="REC_NarL-like"/>
    <property type="match status" value="1"/>
</dbReference>
<dbReference type="Proteomes" id="UP001178322">
    <property type="component" value="Chromosome"/>
</dbReference>
<dbReference type="PANTHER" id="PTHR43214:SF1">
    <property type="entry name" value="TRANSCRIPTIONAL REGULATORY PROTEIN COMA"/>
    <property type="match status" value="1"/>
</dbReference>
<dbReference type="CDD" id="cd06170">
    <property type="entry name" value="LuxR_C_like"/>
    <property type="match status" value="1"/>
</dbReference>
<feature type="domain" description="HTH luxR-type" evidence="7">
    <location>
        <begin position="143"/>
        <end position="208"/>
    </location>
</feature>
<feature type="domain" description="Response regulatory" evidence="8">
    <location>
        <begin position="3"/>
        <end position="118"/>
    </location>
</feature>
<evidence type="ECO:0000259" key="7">
    <source>
        <dbReference type="PROSITE" id="PS50043"/>
    </source>
</evidence>
<evidence type="ECO:0000313" key="10">
    <source>
        <dbReference type="Proteomes" id="UP001178322"/>
    </source>
</evidence>
<dbReference type="InterPro" id="IPR001789">
    <property type="entry name" value="Sig_transdc_resp-reg_receiver"/>
</dbReference>
<name>A0AAX3WXE3_9BACI</name>
<evidence type="ECO:0000313" key="9">
    <source>
        <dbReference type="EMBL" id="WHY52553.1"/>
    </source>
</evidence>
<dbReference type="Pfam" id="PF00072">
    <property type="entry name" value="Response_reg"/>
    <property type="match status" value="1"/>
</dbReference>
<dbReference type="RefSeq" id="WP_283870983.1">
    <property type="nucleotide sequence ID" value="NZ_CP126101.1"/>
</dbReference>
<dbReference type="PRINTS" id="PR00038">
    <property type="entry name" value="HTHLUXR"/>
</dbReference>
<dbReference type="PROSITE" id="PS50110">
    <property type="entry name" value="RESPONSE_REGULATORY"/>
    <property type="match status" value="1"/>
</dbReference>
<dbReference type="Pfam" id="PF00196">
    <property type="entry name" value="GerE"/>
    <property type="match status" value="1"/>
</dbReference>
<dbReference type="EMBL" id="CP126101">
    <property type="protein sequence ID" value="WHY52553.1"/>
    <property type="molecule type" value="Genomic_DNA"/>
</dbReference>
<dbReference type="InterPro" id="IPR000792">
    <property type="entry name" value="Tscrpt_reg_LuxR_C"/>
</dbReference>
<dbReference type="InterPro" id="IPR016032">
    <property type="entry name" value="Sig_transdc_resp-reg_C-effctor"/>
</dbReference>
<sequence>MIQLLIVDDHPMVGLGTKNILEEVTDYNITYLSNWQQVIQDIKKKTFDLYLLDINMPNCSGIELSKKILLTHSDAKIILYTGFDYSCELNTLIELGICGIISKSASYQELVINIQAVLNGYVMIPREMLIRSLPSNISQGLLVAEHQQQFSQKEMDILESLAKGASNKEIADELFMSIRAVEYNLTKIYKKLCVNSRSEAVAKILSNSRAQF</sequence>
<evidence type="ECO:0000256" key="1">
    <source>
        <dbReference type="ARBA" id="ARBA00004496"/>
    </source>
</evidence>
<keyword evidence="2 6" id="KW-0597">Phosphoprotein</keyword>
<protein>
    <submittedName>
        <fullName evidence="9">Response regulator transcription factor</fullName>
    </submittedName>
</protein>
<evidence type="ECO:0000259" key="8">
    <source>
        <dbReference type="PROSITE" id="PS50110"/>
    </source>
</evidence>
<evidence type="ECO:0000256" key="3">
    <source>
        <dbReference type="ARBA" id="ARBA00023015"/>
    </source>
</evidence>
<feature type="modified residue" description="4-aspartylphosphate" evidence="6">
    <location>
        <position position="53"/>
    </location>
</feature>
<reference evidence="9" key="1">
    <citation type="submission" date="2023-05" db="EMBL/GenBank/DDBJ databases">
        <title>Comparative genomics of Bacillaceae isolates and their secondary metabolite potential.</title>
        <authorList>
            <person name="Song L."/>
            <person name="Nielsen L.J."/>
            <person name="Mohite O."/>
            <person name="Xu X."/>
            <person name="Weber T."/>
            <person name="Kovacs A.T."/>
        </authorList>
    </citation>
    <scope>NUCLEOTIDE SEQUENCE</scope>
    <source>
        <strain evidence="9">LY1</strain>
    </source>
</reference>